<comment type="caution">
    <text evidence="1">The sequence shown here is derived from an EMBL/GenBank/DDBJ whole genome shotgun (WGS) entry which is preliminary data.</text>
</comment>
<dbReference type="STRING" id="935700.jaqu_22140"/>
<reference evidence="1 2" key="1">
    <citation type="submission" date="2015-02" db="EMBL/GenBank/DDBJ databases">
        <title>Genome Sequence of Jannaschia aquimarina DSM28248, a member of the Roseobacter clade.</title>
        <authorList>
            <person name="Voget S."/>
            <person name="Daniel R."/>
        </authorList>
    </citation>
    <scope>NUCLEOTIDE SEQUENCE [LARGE SCALE GENOMIC DNA]</scope>
    <source>
        <strain evidence="1 2">GSW-M26</strain>
    </source>
</reference>
<dbReference type="AlphaFoldDB" id="A0A0D1EGA1"/>
<evidence type="ECO:0000313" key="1">
    <source>
        <dbReference type="EMBL" id="KIT15946.1"/>
    </source>
</evidence>
<dbReference type="EMBL" id="JYFE01000041">
    <property type="protein sequence ID" value="KIT15946.1"/>
    <property type="molecule type" value="Genomic_DNA"/>
</dbReference>
<proteinExistence type="predicted"/>
<dbReference type="Proteomes" id="UP000032232">
    <property type="component" value="Unassembled WGS sequence"/>
</dbReference>
<gene>
    <name evidence="1" type="ORF">jaqu_22140</name>
</gene>
<dbReference type="PATRIC" id="fig|935700.4.peg.2280"/>
<sequence length="580" mass="61726">MTKVVFPGMPVLALAALATAERAAAEPISFVDAESGIVHAELTFPETGDGQLVLHERWCWTDSRHCDPATLTMPASYRRFFDLNDPVPAMIELENDVSIILDIVAGSDARLGIGEPTMMGDLDFFRDYELMHGSGTTAPRPAERSSAIVELAADALHGAPMRVRLADNAHVVAPALAGYGSVIELPDGWCGEPVAQCPAFSIELPGSLLREWAHGTSEEAANQDDAFSILMDDFEFYLLRTDRALSVEVIQWLDNDRQFRQRFDGGEVVASAGADTGSTPAFDCSVNDTTAAGGAAFHVIREIDKACIGDLSWPDGPDPLAAIRMAPGWCGTDECGGIQLRSDSFIEDGTPRRFYEGQTNQPSLIIETGDAAWDGPVGLFASDGRVLARLVQAKDDTAGTPVTDDGPGERVAIADLPVPVGAYALVEGQTTLEGLGNRGDNLCLMRPTIFAGGGRVLFKTLGEPVDGNPYRTQEYLECSSFEGGPDACTKHAGTPDVPNPVGSGPGYEYTPLGGGDFTICPVRGEEPCALLYACVREGGAITVDRTMANGMNLIEAMIAPGGGVQSRFRYIDNTTLEATK</sequence>
<evidence type="ECO:0000313" key="2">
    <source>
        <dbReference type="Proteomes" id="UP000032232"/>
    </source>
</evidence>
<accession>A0A0D1EGA1</accession>
<dbReference type="RefSeq" id="WP_043919016.1">
    <property type="nucleotide sequence ID" value="NZ_FZPF01000004.1"/>
</dbReference>
<name>A0A0D1EGA1_9RHOB</name>
<organism evidence="1 2">
    <name type="scientific">Jannaschia aquimarina</name>
    <dbReference type="NCBI Taxonomy" id="935700"/>
    <lineage>
        <taxon>Bacteria</taxon>
        <taxon>Pseudomonadati</taxon>
        <taxon>Pseudomonadota</taxon>
        <taxon>Alphaproteobacteria</taxon>
        <taxon>Rhodobacterales</taxon>
        <taxon>Roseobacteraceae</taxon>
        <taxon>Jannaschia</taxon>
    </lineage>
</organism>
<protein>
    <submittedName>
        <fullName evidence="1">Uncharacterized protein</fullName>
    </submittedName>
</protein>
<keyword evidence="2" id="KW-1185">Reference proteome</keyword>